<dbReference type="EMBL" id="NVUL01000007">
    <property type="protein sequence ID" value="PCI80974.1"/>
    <property type="molecule type" value="Genomic_DNA"/>
</dbReference>
<dbReference type="PANTHER" id="PTHR43213:SF5">
    <property type="entry name" value="BIFUNCTIONAL DTTP_UTP PYROPHOSPHATASE_METHYLTRANSFERASE PROTEIN-RELATED"/>
    <property type="match status" value="1"/>
</dbReference>
<comment type="similarity">
    <text evidence="4">Belongs to the Maf family. YhdE subfamily.</text>
</comment>
<accession>A0A2A4XEQ3</accession>
<dbReference type="EC" id="3.6.1.9" evidence="4"/>
<evidence type="ECO:0000256" key="3">
    <source>
        <dbReference type="ARBA" id="ARBA00023080"/>
    </source>
</evidence>
<feature type="active site" description="Proton acceptor" evidence="4">
    <location>
        <position position="75"/>
    </location>
</feature>
<dbReference type="AlphaFoldDB" id="A0A2A4XEQ3"/>
<comment type="caution">
    <text evidence="5">The sequence shown here is derived from an EMBL/GenBank/DDBJ whole genome shotgun (WGS) entry which is preliminary data.</text>
</comment>
<comment type="catalytic activity">
    <reaction evidence="4">
        <text>dTTP + H2O = dTMP + diphosphate + H(+)</text>
        <dbReference type="Rhea" id="RHEA:28534"/>
        <dbReference type="ChEBI" id="CHEBI:15377"/>
        <dbReference type="ChEBI" id="CHEBI:15378"/>
        <dbReference type="ChEBI" id="CHEBI:33019"/>
        <dbReference type="ChEBI" id="CHEBI:37568"/>
        <dbReference type="ChEBI" id="CHEBI:63528"/>
        <dbReference type="EC" id="3.6.1.9"/>
    </reaction>
</comment>
<name>A0A2A4XEQ3_9GAMM</name>
<comment type="caution">
    <text evidence="4">Lacks conserved residue(s) required for the propagation of feature annotation.</text>
</comment>
<dbReference type="NCBIfam" id="TIGR00172">
    <property type="entry name" value="maf"/>
    <property type="match status" value="1"/>
</dbReference>
<dbReference type="Pfam" id="PF02545">
    <property type="entry name" value="Maf"/>
    <property type="match status" value="1"/>
</dbReference>
<comment type="function">
    <text evidence="4">Nucleoside triphosphate pyrophosphatase that hydrolyzes dTTP and UTP. May have a dual role in cell division arrest and in preventing the incorporation of modified nucleotides into cellular nucleic acids.</text>
</comment>
<protein>
    <recommendedName>
        <fullName evidence="4">dTTP/UTP pyrophosphatase</fullName>
        <shortName evidence="4">dTTPase/UTPase</shortName>
        <ecNumber evidence="4">3.6.1.9</ecNumber>
    </recommendedName>
    <alternativeName>
        <fullName evidence="4">Nucleoside triphosphate pyrophosphatase</fullName>
    </alternativeName>
    <alternativeName>
        <fullName evidence="4">Nucleotide pyrophosphatase</fullName>
        <shortName evidence="4">Nucleotide PPase</shortName>
    </alternativeName>
</protein>
<evidence type="ECO:0000313" key="6">
    <source>
        <dbReference type="Proteomes" id="UP000218767"/>
    </source>
</evidence>
<reference evidence="6" key="1">
    <citation type="submission" date="2017-08" db="EMBL/GenBank/DDBJ databases">
        <title>A dynamic microbial community with high functional redundancy inhabits the cold, oxic subseafloor aquifer.</title>
        <authorList>
            <person name="Tully B.J."/>
            <person name="Wheat C.G."/>
            <person name="Glazer B.T."/>
            <person name="Huber J.A."/>
        </authorList>
    </citation>
    <scope>NUCLEOTIDE SEQUENCE [LARGE SCALE GENOMIC DNA]</scope>
</reference>
<feature type="site" description="Important for substrate specificity" evidence="4">
    <location>
        <position position="158"/>
    </location>
</feature>
<organism evidence="5 6">
    <name type="scientific">SAR86 cluster bacterium</name>
    <dbReference type="NCBI Taxonomy" id="2030880"/>
    <lineage>
        <taxon>Bacteria</taxon>
        <taxon>Pseudomonadati</taxon>
        <taxon>Pseudomonadota</taxon>
        <taxon>Gammaproteobacteria</taxon>
        <taxon>SAR86 cluster</taxon>
    </lineage>
</organism>
<sequence>MESIILASASVRRQELLSQIGVRFTVRSQDIDESIRSGELANDYVTRMAQEKADSALSVLHVSKDSSDTLVLAADTCVVCDDDVLGKPLDEADAIDMLRQLSGREHRVLSAVTLATQDKQRTVLSESRVRFREISIEEARQYYRSGESAGKAGAYAIQGYAAVFVEQLIGSYSGVMGLPLFETAQLLTEFAVPRQSTTPAGVK</sequence>
<dbReference type="PIRSF" id="PIRSF006305">
    <property type="entry name" value="Maf"/>
    <property type="match status" value="1"/>
</dbReference>
<dbReference type="InterPro" id="IPR029001">
    <property type="entry name" value="ITPase-like_fam"/>
</dbReference>
<keyword evidence="2 4" id="KW-0378">Hydrolase</keyword>
<evidence type="ECO:0000256" key="4">
    <source>
        <dbReference type="HAMAP-Rule" id="MF_00528"/>
    </source>
</evidence>
<comment type="cofactor">
    <cofactor evidence="1 4">
        <name>a divalent metal cation</name>
        <dbReference type="ChEBI" id="CHEBI:60240"/>
    </cofactor>
</comment>
<gene>
    <name evidence="5" type="ORF">COB20_02445</name>
</gene>
<feature type="site" description="Important for substrate specificity" evidence="4">
    <location>
        <position position="76"/>
    </location>
</feature>
<dbReference type="InterPro" id="IPR003697">
    <property type="entry name" value="Maf-like"/>
</dbReference>
<evidence type="ECO:0000313" key="5">
    <source>
        <dbReference type="EMBL" id="PCI80974.1"/>
    </source>
</evidence>
<keyword evidence="3 4" id="KW-0546">Nucleotide metabolism</keyword>
<dbReference type="SUPFAM" id="SSF52972">
    <property type="entry name" value="ITPase-like"/>
    <property type="match status" value="1"/>
</dbReference>
<proteinExistence type="inferred from homology"/>
<comment type="catalytic activity">
    <reaction evidence="4">
        <text>UTP + H2O = UMP + diphosphate + H(+)</text>
        <dbReference type="Rhea" id="RHEA:29395"/>
        <dbReference type="ChEBI" id="CHEBI:15377"/>
        <dbReference type="ChEBI" id="CHEBI:15378"/>
        <dbReference type="ChEBI" id="CHEBI:33019"/>
        <dbReference type="ChEBI" id="CHEBI:46398"/>
        <dbReference type="ChEBI" id="CHEBI:57865"/>
        <dbReference type="EC" id="3.6.1.9"/>
    </reaction>
</comment>
<feature type="site" description="Important for substrate specificity" evidence="4">
    <location>
        <position position="12"/>
    </location>
</feature>
<comment type="subcellular location">
    <subcellularLocation>
        <location evidence="4">Cytoplasm</location>
    </subcellularLocation>
</comment>
<dbReference type="HAMAP" id="MF_00528">
    <property type="entry name" value="Maf"/>
    <property type="match status" value="1"/>
</dbReference>
<dbReference type="GO" id="GO:0036221">
    <property type="term" value="F:UTP diphosphatase activity"/>
    <property type="evidence" value="ECO:0007669"/>
    <property type="project" value="RHEA"/>
</dbReference>
<evidence type="ECO:0000256" key="2">
    <source>
        <dbReference type="ARBA" id="ARBA00022801"/>
    </source>
</evidence>
<dbReference type="GO" id="GO:0009117">
    <property type="term" value="P:nucleotide metabolic process"/>
    <property type="evidence" value="ECO:0007669"/>
    <property type="project" value="UniProtKB-KW"/>
</dbReference>
<dbReference type="Gene3D" id="3.90.950.10">
    <property type="match status" value="1"/>
</dbReference>
<dbReference type="CDD" id="cd00555">
    <property type="entry name" value="Maf"/>
    <property type="match status" value="1"/>
</dbReference>
<dbReference type="Proteomes" id="UP000218767">
    <property type="component" value="Unassembled WGS sequence"/>
</dbReference>
<evidence type="ECO:0000256" key="1">
    <source>
        <dbReference type="ARBA" id="ARBA00001968"/>
    </source>
</evidence>
<dbReference type="PANTHER" id="PTHR43213">
    <property type="entry name" value="BIFUNCTIONAL DTTP/UTP PYROPHOSPHATASE/METHYLTRANSFERASE PROTEIN-RELATED"/>
    <property type="match status" value="1"/>
</dbReference>
<dbReference type="GO" id="GO:0005737">
    <property type="term" value="C:cytoplasm"/>
    <property type="evidence" value="ECO:0007669"/>
    <property type="project" value="UniProtKB-SubCell"/>
</dbReference>
<dbReference type="GO" id="GO:0036218">
    <property type="term" value="F:dTTP diphosphatase activity"/>
    <property type="evidence" value="ECO:0007669"/>
    <property type="project" value="RHEA"/>
</dbReference>
<keyword evidence="4" id="KW-0963">Cytoplasm</keyword>